<evidence type="ECO:0000313" key="3">
    <source>
        <dbReference type="Proteomes" id="UP000030013"/>
    </source>
</evidence>
<dbReference type="AlphaFoldDB" id="A0A0A0JX92"/>
<sequence>MRRLITTLVAATALALGSAGSAGAGALHDFWPEDYDAREHFAAGEGFCVPWAGTFHEVRTGGYRMVTPPGGRETGELHINGVIHGLVELVPDDPSLPTYSGTYREKVNAVATEFTPEGDVLRVGQYRLSTTLSGTDGSSLALHLAGKVTVNANGVTTVSRDVFTCA</sequence>
<organism evidence="2 3">
    <name type="scientific">Knoellia aerolata DSM 18566</name>
    <dbReference type="NCBI Taxonomy" id="1385519"/>
    <lineage>
        <taxon>Bacteria</taxon>
        <taxon>Bacillati</taxon>
        <taxon>Actinomycetota</taxon>
        <taxon>Actinomycetes</taxon>
        <taxon>Micrococcales</taxon>
        <taxon>Intrasporangiaceae</taxon>
        <taxon>Knoellia</taxon>
    </lineage>
</organism>
<comment type="caution">
    <text evidence="2">The sequence shown here is derived from an EMBL/GenBank/DDBJ whole genome shotgun (WGS) entry which is preliminary data.</text>
</comment>
<reference evidence="2 3" key="1">
    <citation type="submission" date="2013-08" db="EMBL/GenBank/DDBJ databases">
        <title>The genome sequence of Knoellia aerolata.</title>
        <authorList>
            <person name="Zhu W."/>
            <person name="Wang G."/>
        </authorList>
    </citation>
    <scope>NUCLEOTIDE SEQUENCE [LARGE SCALE GENOMIC DNA]</scope>
    <source>
        <strain evidence="2 3">DSM 18566</strain>
    </source>
</reference>
<keyword evidence="1" id="KW-0732">Signal</keyword>
<evidence type="ECO:0000313" key="2">
    <source>
        <dbReference type="EMBL" id="KGN40206.1"/>
    </source>
</evidence>
<name>A0A0A0JX92_9MICO</name>
<feature type="signal peptide" evidence="1">
    <location>
        <begin position="1"/>
        <end position="24"/>
    </location>
</feature>
<dbReference type="STRING" id="1385519.N801_16190"/>
<feature type="chain" id="PRO_5001964663" evidence="1">
    <location>
        <begin position="25"/>
        <end position="166"/>
    </location>
</feature>
<accession>A0A0A0JX92</accession>
<dbReference type="OrthoDB" id="4843641at2"/>
<gene>
    <name evidence="2" type="ORF">N801_16190</name>
</gene>
<dbReference type="RefSeq" id="WP_035939378.1">
    <property type="nucleotide sequence ID" value="NZ_AVPL01000049.1"/>
</dbReference>
<keyword evidence="3" id="KW-1185">Reference proteome</keyword>
<dbReference type="Proteomes" id="UP000030013">
    <property type="component" value="Unassembled WGS sequence"/>
</dbReference>
<dbReference type="EMBL" id="AVPL01000049">
    <property type="protein sequence ID" value="KGN40206.1"/>
    <property type="molecule type" value="Genomic_DNA"/>
</dbReference>
<evidence type="ECO:0000256" key="1">
    <source>
        <dbReference type="SAM" id="SignalP"/>
    </source>
</evidence>
<protein>
    <submittedName>
        <fullName evidence="2">Uncharacterized protein</fullName>
    </submittedName>
</protein>
<proteinExistence type="predicted"/>